<evidence type="ECO:0000313" key="2">
    <source>
        <dbReference type="EMBL" id="PBK65548.1"/>
    </source>
</evidence>
<keyword evidence="1" id="KW-1133">Transmembrane helix</keyword>
<dbReference type="AlphaFoldDB" id="A0A2H3BHM5"/>
<evidence type="ECO:0000256" key="1">
    <source>
        <dbReference type="SAM" id="Phobius"/>
    </source>
</evidence>
<keyword evidence="1" id="KW-0812">Transmembrane</keyword>
<feature type="transmembrane region" description="Helical" evidence="1">
    <location>
        <begin position="351"/>
        <end position="370"/>
    </location>
</feature>
<proteinExistence type="predicted"/>
<gene>
    <name evidence="2" type="ORF">ARMSODRAFT_978335</name>
</gene>
<dbReference type="EMBL" id="KZ293445">
    <property type="protein sequence ID" value="PBK65548.1"/>
    <property type="molecule type" value="Genomic_DNA"/>
</dbReference>
<evidence type="ECO:0000313" key="3">
    <source>
        <dbReference type="Proteomes" id="UP000218334"/>
    </source>
</evidence>
<keyword evidence="3" id="KW-1185">Reference proteome</keyword>
<reference evidence="3" key="1">
    <citation type="journal article" date="2017" name="Nat. Ecol. Evol.">
        <title>Genome expansion and lineage-specific genetic innovations in the forest pathogenic fungi Armillaria.</title>
        <authorList>
            <person name="Sipos G."/>
            <person name="Prasanna A.N."/>
            <person name="Walter M.C."/>
            <person name="O'Connor E."/>
            <person name="Balint B."/>
            <person name="Krizsan K."/>
            <person name="Kiss B."/>
            <person name="Hess J."/>
            <person name="Varga T."/>
            <person name="Slot J."/>
            <person name="Riley R."/>
            <person name="Boka B."/>
            <person name="Rigling D."/>
            <person name="Barry K."/>
            <person name="Lee J."/>
            <person name="Mihaltcheva S."/>
            <person name="LaButti K."/>
            <person name="Lipzen A."/>
            <person name="Waldron R."/>
            <person name="Moloney N.M."/>
            <person name="Sperisen C."/>
            <person name="Kredics L."/>
            <person name="Vagvoelgyi C."/>
            <person name="Patrignani A."/>
            <person name="Fitzpatrick D."/>
            <person name="Nagy I."/>
            <person name="Doyle S."/>
            <person name="Anderson J.B."/>
            <person name="Grigoriev I.V."/>
            <person name="Gueldener U."/>
            <person name="Muensterkoetter M."/>
            <person name="Nagy L.G."/>
        </authorList>
    </citation>
    <scope>NUCLEOTIDE SEQUENCE [LARGE SCALE GENOMIC DNA]</scope>
    <source>
        <strain evidence="3">28-4</strain>
    </source>
</reference>
<name>A0A2H3BHM5_9AGAR</name>
<dbReference type="Proteomes" id="UP000218334">
    <property type="component" value="Unassembled WGS sequence"/>
</dbReference>
<protein>
    <recommendedName>
        <fullName evidence="4">F-box domain-containing protein</fullName>
    </recommendedName>
</protein>
<sequence length="433" mass="48480">MALPELYFDVVTLVISTLETSDLVSCSTISWSWYSASMPRLLRSITLSRQWDCTYWSDYLQRRSVFTDCILEMRIRGGNMQISSFLLNDVLAMCPNLKLLLTVHVNLARLERPINFQRPIEIRLRQCRFCSWGAATLLGYSDVTSLIVVRPYFLDHNTQLPVWYGPPRFVPAITVTRTSFSDAGRLFRCLPAHLLVFEKIQLDLIPGDPAPPPSTRIVLPSLGPAVRHLLIHTVGDLFPTSALGMVRSIPRDAPLRRVTLAAATFIDPTWSLVPASLVGFKRTIEMHLVYGCLPPNRDGLNSSPFVAVNYTTSTAFGPVTQYLSLAQELEDGLQNICGALSQRYASELEKAGVAVLIAVLYFVQHLYFWVYSLQGSVNKRGKEFHPGSRRSGMVLLMKGSIQTSKAAGIPLKNFYDSGICEWTDCHVILVIAY</sequence>
<accession>A0A2H3BHM5</accession>
<keyword evidence="1" id="KW-0472">Membrane</keyword>
<evidence type="ECO:0008006" key="4">
    <source>
        <dbReference type="Google" id="ProtNLM"/>
    </source>
</evidence>
<organism evidence="2 3">
    <name type="scientific">Armillaria solidipes</name>
    <dbReference type="NCBI Taxonomy" id="1076256"/>
    <lineage>
        <taxon>Eukaryota</taxon>
        <taxon>Fungi</taxon>
        <taxon>Dikarya</taxon>
        <taxon>Basidiomycota</taxon>
        <taxon>Agaricomycotina</taxon>
        <taxon>Agaricomycetes</taxon>
        <taxon>Agaricomycetidae</taxon>
        <taxon>Agaricales</taxon>
        <taxon>Marasmiineae</taxon>
        <taxon>Physalacriaceae</taxon>
        <taxon>Armillaria</taxon>
    </lineage>
</organism>